<gene>
    <name evidence="1" type="ORF">WKI67_05525</name>
</gene>
<name>A0ACC6PNC5_9ACTN</name>
<comment type="caution">
    <text evidence="1">The sequence shown here is derived from an EMBL/GenBank/DDBJ whole genome shotgun (WGS) entry which is preliminary data.</text>
</comment>
<dbReference type="Proteomes" id="UP001377168">
    <property type="component" value="Unassembled WGS sequence"/>
</dbReference>
<accession>A0ACC6PNC5</accession>
<dbReference type="EMBL" id="JBBKAJ010000022">
    <property type="protein sequence ID" value="MEJ8632848.1"/>
    <property type="molecule type" value="Genomic_DNA"/>
</dbReference>
<proteinExistence type="predicted"/>
<evidence type="ECO:0000313" key="2">
    <source>
        <dbReference type="Proteomes" id="UP001377168"/>
    </source>
</evidence>
<organism evidence="1 2">
    <name type="scientific">Streptomyces achmelvichensis</name>
    <dbReference type="NCBI Taxonomy" id="3134111"/>
    <lineage>
        <taxon>Bacteria</taxon>
        <taxon>Bacillati</taxon>
        <taxon>Actinomycetota</taxon>
        <taxon>Actinomycetes</taxon>
        <taxon>Kitasatosporales</taxon>
        <taxon>Streptomycetaceae</taxon>
        <taxon>Streptomyces</taxon>
    </lineage>
</organism>
<reference evidence="1" key="1">
    <citation type="submission" date="2024-03" db="EMBL/GenBank/DDBJ databases">
        <title>Novel Streptomyces species of biotechnological and ecological value are a feature of Machair soil.</title>
        <authorList>
            <person name="Prole J.R."/>
            <person name="Goodfellow M."/>
            <person name="Allenby N."/>
            <person name="Ward A.C."/>
        </authorList>
    </citation>
    <scope>NUCLEOTIDE SEQUENCE</scope>
    <source>
        <strain evidence="1">MS2.AVA.5</strain>
    </source>
</reference>
<sequence length="820" mass="86867">MDSSAHAMVTDAPATTQMAGAAIALLDAKGTVVGWTQAAQRLVGHAPADVVGHSAAFLLADAEDRAKASTFSQQSGASSGWSGFTRVRHRDGRSIDVRLWVQSLSGKDGRARWVVSAAEAAALSSWATGGSGVVSLPGALHLPSRPPVGVVIRDTELLCTWANDAQGARDRIPLEQRLGRTPTQAAPGRRAETLEALMRQVLDSGVPTINVEFRTFAPAHVRQESTLLASFFRLDDAQGRALGVCVVIVDVTDTRRARERLALLGEAGKRIGNTLDVMRTGQELADLAVPLLADYASVDLVESVSLGEEPPVHLGPHGGPVPAFRRAGLASIHAGIPEALFAPGEPVLVPPASPLAGVLRSGESPFVMDTSLGNWLGRHDAARAEKARDHGMHSLMIVPIRARGAVLGVAVFVRTDARVPFDQDDLLLAEELVGWAALSMDNARRYARERSAALALQRHLLPHRPTGGSAADVAWRYLPADSHHGVGGDWFDVIPLSGARIGLVVGDVAGHGINAAATMGQLRAAVRTLADMDLPPDELLSRLDDQVIRLAEADADPFDPAAATIAATCLYAVYDPVTRQCTIARAGHPPPAVIDPHGEVTFPDLPPGAPLGVGLVPFESVTLELPEGSVLALYTDGLIEARDHDIDAGMSHLADTLAGSSGLSLDALTSSAVERLSTHGDDITLLLARTRALGQDQVASWEFLADPSTVSSARALAGAQLTQWGLEHLISSTELIVSELVTNAVRHTSGPIRLRLIRHQALTCEVHDTSGSSPRLRRATSTDETGRGLFLVDQLSRRWGTRHTPDGKLIWAEQTLNLGL</sequence>
<protein>
    <submittedName>
        <fullName evidence="1">SpoIIE family protein phosphatase</fullName>
    </submittedName>
</protein>
<keyword evidence="2" id="KW-1185">Reference proteome</keyword>
<evidence type="ECO:0000313" key="1">
    <source>
        <dbReference type="EMBL" id="MEJ8632848.1"/>
    </source>
</evidence>